<feature type="domain" description="DUF7730" evidence="1">
    <location>
        <begin position="7"/>
        <end position="144"/>
    </location>
</feature>
<dbReference type="Proteomes" id="UP001316803">
    <property type="component" value="Unassembled WGS sequence"/>
</dbReference>
<organism evidence="2 3">
    <name type="scientific">Knufia fluminis</name>
    <dbReference type="NCBI Taxonomy" id="191047"/>
    <lineage>
        <taxon>Eukaryota</taxon>
        <taxon>Fungi</taxon>
        <taxon>Dikarya</taxon>
        <taxon>Ascomycota</taxon>
        <taxon>Pezizomycotina</taxon>
        <taxon>Eurotiomycetes</taxon>
        <taxon>Chaetothyriomycetidae</taxon>
        <taxon>Chaetothyriales</taxon>
        <taxon>Trichomeriaceae</taxon>
        <taxon>Knufia</taxon>
    </lineage>
</organism>
<dbReference type="PANTHER" id="PTHR42085">
    <property type="entry name" value="F-BOX DOMAIN-CONTAINING PROTEIN"/>
    <property type="match status" value="1"/>
</dbReference>
<dbReference type="InterPro" id="IPR056632">
    <property type="entry name" value="DUF7730"/>
</dbReference>
<dbReference type="AlphaFoldDB" id="A0AAN8ECS5"/>
<accession>A0AAN8ECS5</accession>
<reference evidence="2 3" key="1">
    <citation type="submission" date="2022-12" db="EMBL/GenBank/DDBJ databases">
        <title>Genomic features and morphological characterization of a novel Knufia sp. strain isolated from spacecraft assembly facility.</title>
        <authorList>
            <person name="Teixeira M."/>
            <person name="Chander A.M."/>
            <person name="Stajich J.E."/>
            <person name="Venkateswaran K."/>
        </authorList>
    </citation>
    <scope>NUCLEOTIDE SEQUENCE [LARGE SCALE GENOMIC DNA]</scope>
    <source>
        <strain evidence="2 3">FJI-L2-BK-P2</strain>
    </source>
</reference>
<sequence>MATLPGFLRLPLELRQMIYLMCYYPPYPESYTTVDQSNTVATTKKGKTERRKKTGHSKVQRNAVRCNRPLSHLSLGQVCQQIRNEYYPILADSHVFHFAKPLEFANNYLAYMPSHRVQTLRHISLGWTLDLQDHWSRQHVSSLVDAAGDIRNLIMVLNNYNELARHLTSIRLQLMVRPTSFTPGTGLLMHGTYKFEVAMIKGAFRIVEVMDRILLEGSTERRYFLTTPRFVAHDTEITIWGVPKELWANITNGEILCKDHCEDCVRYYKGGAVSRCYLHHPRVTCFTDASEIADAFNSRRMYRRSDHPEQMILNGTNANWKVVFHPVEFRHTWDSAMREMQQEKDAALRSTKKRKRQIEG</sequence>
<dbReference type="PANTHER" id="PTHR42085:SF1">
    <property type="entry name" value="F-BOX DOMAIN-CONTAINING PROTEIN"/>
    <property type="match status" value="1"/>
</dbReference>
<evidence type="ECO:0000313" key="3">
    <source>
        <dbReference type="Proteomes" id="UP001316803"/>
    </source>
</evidence>
<proteinExistence type="predicted"/>
<gene>
    <name evidence="2" type="ORF">OHC33_006538</name>
</gene>
<dbReference type="EMBL" id="JAKLMC020000015">
    <property type="protein sequence ID" value="KAK5952494.1"/>
    <property type="molecule type" value="Genomic_DNA"/>
</dbReference>
<comment type="caution">
    <text evidence="2">The sequence shown here is derived from an EMBL/GenBank/DDBJ whole genome shotgun (WGS) entry which is preliminary data.</text>
</comment>
<name>A0AAN8ECS5_9EURO</name>
<protein>
    <recommendedName>
        <fullName evidence="1">DUF7730 domain-containing protein</fullName>
    </recommendedName>
</protein>
<dbReference type="InterPro" id="IPR038883">
    <property type="entry name" value="AN11006-like"/>
</dbReference>
<evidence type="ECO:0000313" key="2">
    <source>
        <dbReference type="EMBL" id="KAK5952494.1"/>
    </source>
</evidence>
<evidence type="ECO:0000259" key="1">
    <source>
        <dbReference type="Pfam" id="PF24864"/>
    </source>
</evidence>
<keyword evidence="3" id="KW-1185">Reference proteome</keyword>
<dbReference type="Pfam" id="PF24864">
    <property type="entry name" value="DUF7730"/>
    <property type="match status" value="1"/>
</dbReference>